<evidence type="ECO:0000256" key="3">
    <source>
        <dbReference type="ARBA" id="ARBA00022840"/>
    </source>
</evidence>
<dbReference type="InterPro" id="IPR017871">
    <property type="entry name" value="ABC_transporter-like_CS"/>
</dbReference>
<accession>A0A2M7Z2S7</accession>
<dbReference type="Pfam" id="PF00005">
    <property type="entry name" value="ABC_tran"/>
    <property type="match status" value="1"/>
</dbReference>
<dbReference type="PANTHER" id="PTHR42788">
    <property type="entry name" value="TAURINE IMPORT ATP-BINDING PROTEIN-RELATED"/>
    <property type="match status" value="1"/>
</dbReference>
<evidence type="ECO:0000256" key="2">
    <source>
        <dbReference type="ARBA" id="ARBA00022741"/>
    </source>
</evidence>
<feature type="domain" description="ABC transporter" evidence="4">
    <location>
        <begin position="8"/>
        <end position="239"/>
    </location>
</feature>
<dbReference type="Proteomes" id="UP000230178">
    <property type="component" value="Unassembled WGS sequence"/>
</dbReference>
<sequence>MMHMQPLLQISNLCMNFESSNGSLQVIEDISFTMAEGEFLCIVGPNGCGKTTLLHIIAGFLRPSSGAVMINGRTIESPGPDRPIILQDLGLFYWMTVWDNVVFGLKVKNKSADKVSQTANLWLNKLGLVGFKKHYPFELSGGMKQKLAIARAFVLDPEVLILDEPFANLDVQTRERMQEEIADLAFSTKKTILMVTHSIDEAIFLADRVIVLTERPANIRKVVEIPWEQPRKSESRLNGQFLETKSRIWQLLKPEEEKQNVYDKKTS</sequence>
<dbReference type="CDD" id="cd03293">
    <property type="entry name" value="ABC_NrtD_SsuB_transporters"/>
    <property type="match status" value="1"/>
</dbReference>
<dbReference type="PANTHER" id="PTHR42788:SF13">
    <property type="entry name" value="ALIPHATIC SULFONATES IMPORT ATP-BINDING PROTEIN SSUB"/>
    <property type="match status" value="1"/>
</dbReference>
<gene>
    <name evidence="5" type="ORF">CO146_02945</name>
</gene>
<proteinExistence type="predicted"/>
<dbReference type="InterPro" id="IPR050166">
    <property type="entry name" value="ABC_transporter_ATP-bind"/>
</dbReference>
<dbReference type="PROSITE" id="PS00211">
    <property type="entry name" value="ABC_TRANSPORTER_1"/>
    <property type="match status" value="1"/>
</dbReference>
<keyword evidence="1" id="KW-0813">Transport</keyword>
<dbReference type="SMART" id="SM00382">
    <property type="entry name" value="AAA"/>
    <property type="match status" value="1"/>
</dbReference>
<protein>
    <recommendedName>
        <fullName evidence="4">ABC transporter domain-containing protein</fullName>
    </recommendedName>
</protein>
<evidence type="ECO:0000313" key="6">
    <source>
        <dbReference type="Proteomes" id="UP000230178"/>
    </source>
</evidence>
<evidence type="ECO:0000313" key="5">
    <source>
        <dbReference type="EMBL" id="PJA82541.1"/>
    </source>
</evidence>
<dbReference type="SUPFAM" id="SSF52540">
    <property type="entry name" value="P-loop containing nucleoside triphosphate hydrolases"/>
    <property type="match status" value="1"/>
</dbReference>
<comment type="caution">
    <text evidence="5">The sequence shown here is derived from an EMBL/GenBank/DDBJ whole genome shotgun (WGS) entry which is preliminary data.</text>
</comment>
<dbReference type="Gene3D" id="3.40.50.300">
    <property type="entry name" value="P-loop containing nucleotide triphosphate hydrolases"/>
    <property type="match status" value="1"/>
</dbReference>
<dbReference type="InterPro" id="IPR003593">
    <property type="entry name" value="AAA+_ATPase"/>
</dbReference>
<keyword evidence="3" id="KW-0067">ATP-binding</keyword>
<dbReference type="InterPro" id="IPR003439">
    <property type="entry name" value="ABC_transporter-like_ATP-bd"/>
</dbReference>
<dbReference type="InterPro" id="IPR027417">
    <property type="entry name" value="P-loop_NTPase"/>
</dbReference>
<dbReference type="PROSITE" id="PS50893">
    <property type="entry name" value="ABC_TRANSPORTER_2"/>
    <property type="match status" value="1"/>
</dbReference>
<reference evidence="6" key="1">
    <citation type="submission" date="2017-09" db="EMBL/GenBank/DDBJ databases">
        <title>Depth-based differentiation of microbial function through sediment-hosted aquifers and enrichment of novel symbionts in the deep terrestrial subsurface.</title>
        <authorList>
            <person name="Probst A.J."/>
            <person name="Ladd B."/>
            <person name="Jarett J.K."/>
            <person name="Geller-Mcgrath D.E."/>
            <person name="Sieber C.M.K."/>
            <person name="Emerson J.B."/>
            <person name="Anantharaman K."/>
            <person name="Thomas B.C."/>
            <person name="Malmstrom R."/>
            <person name="Stieglmeier M."/>
            <person name="Klingl A."/>
            <person name="Woyke T."/>
            <person name="Ryan C.M."/>
            <person name="Banfield J.F."/>
        </authorList>
    </citation>
    <scope>NUCLEOTIDE SEQUENCE [LARGE SCALE GENOMIC DNA]</scope>
</reference>
<dbReference type="EMBL" id="PFVS01000116">
    <property type="protein sequence ID" value="PJA82541.1"/>
    <property type="molecule type" value="Genomic_DNA"/>
</dbReference>
<organism evidence="5 6">
    <name type="scientific">Candidatus Nealsonbacteria bacterium CG_4_9_14_3_um_filter_37_29</name>
    <dbReference type="NCBI Taxonomy" id="1974696"/>
    <lineage>
        <taxon>Bacteria</taxon>
        <taxon>Candidatus Nealsoniibacteriota</taxon>
    </lineage>
</organism>
<dbReference type="GO" id="GO:0016887">
    <property type="term" value="F:ATP hydrolysis activity"/>
    <property type="evidence" value="ECO:0007669"/>
    <property type="project" value="InterPro"/>
</dbReference>
<keyword evidence="2" id="KW-0547">Nucleotide-binding</keyword>
<dbReference type="AlphaFoldDB" id="A0A2M7Z2S7"/>
<evidence type="ECO:0000259" key="4">
    <source>
        <dbReference type="PROSITE" id="PS50893"/>
    </source>
</evidence>
<dbReference type="GO" id="GO:0005524">
    <property type="term" value="F:ATP binding"/>
    <property type="evidence" value="ECO:0007669"/>
    <property type="project" value="UniProtKB-KW"/>
</dbReference>
<evidence type="ECO:0000256" key="1">
    <source>
        <dbReference type="ARBA" id="ARBA00022448"/>
    </source>
</evidence>
<name>A0A2M7Z2S7_9BACT</name>